<keyword evidence="5 9" id="KW-0560">Oxidoreductase</keyword>
<keyword evidence="3 9" id="KW-0479">Metal-binding</keyword>
<keyword evidence="6 9" id="KW-0408">Iron</keyword>
<dbReference type="GO" id="GO:0019441">
    <property type="term" value="P:L-tryptophan catabolic process to kynurenine"/>
    <property type="evidence" value="ECO:0007669"/>
    <property type="project" value="UniProtKB-UniRule"/>
</dbReference>
<evidence type="ECO:0000313" key="10">
    <source>
        <dbReference type="EMBL" id="AOS96960.1"/>
    </source>
</evidence>
<comment type="cofactor">
    <cofactor evidence="9">
        <name>heme</name>
        <dbReference type="ChEBI" id="CHEBI:30413"/>
    </cofactor>
    <text evidence="9">Binds 1 heme group per subunit.</text>
</comment>
<evidence type="ECO:0000256" key="5">
    <source>
        <dbReference type="ARBA" id="ARBA00023002"/>
    </source>
</evidence>
<comment type="function">
    <text evidence="9">Heme-dependent dioxygenase that catalyzes the oxidative cleavage of the L-tryptophan (L-Trp) pyrrole ring and converts L-tryptophan to N-formyl-L-kynurenine. Catalyzes the oxidative cleavage of the indole moiety.</text>
</comment>
<dbReference type="GO" id="GO:0020037">
    <property type="term" value="F:heme binding"/>
    <property type="evidence" value="ECO:0007669"/>
    <property type="project" value="UniProtKB-UniRule"/>
</dbReference>
<keyword evidence="4 9" id="KW-0223">Dioxygenase</keyword>
<gene>
    <name evidence="9 10" type="primary">kynA</name>
    <name evidence="10" type="ORF">AUP74_01524</name>
</gene>
<dbReference type="AlphaFoldDB" id="A0A1C9W739"/>
<comment type="pathway">
    <text evidence="9">Amino-acid degradation; L-tryptophan degradation via kynurenine pathway; L-kynurenine from L-tryptophan: step 1/2.</text>
</comment>
<dbReference type="Proteomes" id="UP000095672">
    <property type="component" value="Chromosome"/>
</dbReference>
<dbReference type="HAMAP" id="MF_01972">
    <property type="entry name" value="T23O"/>
    <property type="match status" value="1"/>
</dbReference>
<evidence type="ECO:0000256" key="1">
    <source>
        <dbReference type="ARBA" id="ARBA00011881"/>
    </source>
</evidence>
<organism evidence="10 11">
    <name type="scientific">Microbulbifer aggregans</name>
    <dbReference type="NCBI Taxonomy" id="1769779"/>
    <lineage>
        <taxon>Bacteria</taxon>
        <taxon>Pseudomonadati</taxon>
        <taxon>Pseudomonadota</taxon>
        <taxon>Gammaproteobacteria</taxon>
        <taxon>Cellvibrionales</taxon>
        <taxon>Microbulbiferaceae</taxon>
        <taxon>Microbulbifer</taxon>
    </lineage>
</organism>
<evidence type="ECO:0000256" key="7">
    <source>
        <dbReference type="ARBA" id="ARBA00023079"/>
    </source>
</evidence>
<dbReference type="EC" id="1.13.11.11" evidence="9"/>
<evidence type="ECO:0000313" key="11">
    <source>
        <dbReference type="Proteomes" id="UP000095672"/>
    </source>
</evidence>
<dbReference type="UniPathway" id="UPA00333">
    <property type="reaction ID" value="UER00453"/>
</dbReference>
<evidence type="ECO:0000256" key="8">
    <source>
        <dbReference type="ARBA" id="ARBA00050412"/>
    </source>
</evidence>
<comment type="caution">
    <text evidence="9">Lacks conserved residue(s) required for the propagation of feature annotation.</text>
</comment>
<protein>
    <recommendedName>
        <fullName evidence="9">Tryptophan 2,3-dioxygenase</fullName>
        <shortName evidence="9">TDO</shortName>
        <ecNumber evidence="9">1.13.11.11</ecNumber>
    </recommendedName>
    <alternativeName>
        <fullName evidence="9">Tryptamin 2,3-dioxygenase</fullName>
    </alternativeName>
    <alternativeName>
        <fullName evidence="9">Tryptophan oxygenase</fullName>
        <shortName evidence="9">TO</shortName>
        <shortName evidence="9">TRPO</shortName>
    </alternativeName>
    <alternativeName>
        <fullName evidence="9">Tryptophan pyrrolase</fullName>
    </alternativeName>
    <alternativeName>
        <fullName evidence="9">Tryptophanase</fullName>
    </alternativeName>
</protein>
<dbReference type="PANTHER" id="PTHR10138">
    <property type="entry name" value="TRYPTOPHAN 2,3-DIOXYGENASE"/>
    <property type="match status" value="1"/>
</dbReference>
<feature type="binding site" description="axial binding residue" evidence="9">
    <location>
        <position position="288"/>
    </location>
    <ligand>
        <name>heme</name>
        <dbReference type="ChEBI" id="CHEBI:30413"/>
    </ligand>
    <ligandPart>
        <name>Fe</name>
        <dbReference type="ChEBI" id="CHEBI:18248"/>
    </ligandPart>
</feature>
<dbReference type="EMBL" id="CP014143">
    <property type="protein sequence ID" value="AOS96960.1"/>
    <property type="molecule type" value="Genomic_DNA"/>
</dbReference>
<evidence type="ECO:0000256" key="2">
    <source>
        <dbReference type="ARBA" id="ARBA00022617"/>
    </source>
</evidence>
<dbReference type="PATRIC" id="fig|1769779.3.peg.1521"/>
<dbReference type="GO" id="GO:0004833">
    <property type="term" value="F:L-tryptophan 2,3-dioxygenase activity"/>
    <property type="evidence" value="ECO:0007669"/>
    <property type="project" value="UniProtKB-UniRule"/>
</dbReference>
<dbReference type="Pfam" id="PF03301">
    <property type="entry name" value="Trp_dioxygenase"/>
    <property type="match status" value="2"/>
</dbReference>
<name>A0A1C9W739_9GAMM</name>
<dbReference type="InterPro" id="IPR037217">
    <property type="entry name" value="Trp/Indoleamine_2_3_dOase-like"/>
</dbReference>
<evidence type="ECO:0000256" key="9">
    <source>
        <dbReference type="HAMAP-Rule" id="MF_01972"/>
    </source>
</evidence>
<comment type="catalytic activity">
    <reaction evidence="8 9">
        <text>L-tryptophan + O2 = N-formyl-L-kynurenine</text>
        <dbReference type="Rhea" id="RHEA:24536"/>
        <dbReference type="ChEBI" id="CHEBI:15379"/>
        <dbReference type="ChEBI" id="CHEBI:57912"/>
        <dbReference type="ChEBI" id="CHEBI:58629"/>
        <dbReference type="EC" id="1.13.11.11"/>
    </reaction>
</comment>
<dbReference type="GO" id="GO:0019442">
    <property type="term" value="P:L-tryptophan catabolic process to acetyl-CoA"/>
    <property type="evidence" value="ECO:0007669"/>
    <property type="project" value="TreeGrafter"/>
</dbReference>
<dbReference type="KEGG" id="micc:AUP74_01524"/>
<feature type="binding site" evidence="9">
    <location>
        <position position="168"/>
    </location>
    <ligand>
        <name>substrate</name>
    </ligand>
</feature>
<keyword evidence="7 9" id="KW-0823">Tryptophan catabolism</keyword>
<feature type="binding site" evidence="9">
    <location>
        <position position="302"/>
    </location>
    <ligand>
        <name>substrate</name>
    </ligand>
</feature>
<evidence type="ECO:0000256" key="3">
    <source>
        <dbReference type="ARBA" id="ARBA00022723"/>
    </source>
</evidence>
<sequence length="330" mass="38136">MHQLNRIETGVPQTGADDGQVFYRVFHSVASRPYNVANIELFLAISVLISNRPVRANLYLIKTQPGVLFFMTVTYSSYLKVDELLKCQHPLSEGPEHDELLFITIHQSYELWFKQLLHELDFLIRLFNQGEQNRALHTLKRVDSIYRTLIQQVDILETLTPLEFMSFRDRLSTASGFQSYQFRELEFLYGAKDAKKLENYPEGSEHHQRLQKRLESPTLWDAFLGFLAGQGHDIPDSVLNRDYSKVADPSKAVQRVLIDIYRNDPLVSEICEALVDIDTSLQQWRYRHVKMVERTIGSKMGTGGSSGVGYLQSTLFRPVFPDLWAIRSEF</sequence>
<feature type="binding site" evidence="9">
    <location>
        <begin position="102"/>
        <end position="106"/>
    </location>
    <ligand>
        <name>substrate</name>
    </ligand>
</feature>
<comment type="subunit">
    <text evidence="1 9">Homotetramer.</text>
</comment>
<dbReference type="InterPro" id="IPR004981">
    <property type="entry name" value="Trp_2_3_dOase"/>
</dbReference>
<dbReference type="FunFam" id="1.20.58.480:FF:000001">
    <property type="entry name" value="Tryptophan 2,3-dioxygenase"/>
    <property type="match status" value="1"/>
</dbReference>
<dbReference type="PANTHER" id="PTHR10138:SF0">
    <property type="entry name" value="TRYPTOPHAN 2,3-DIOXYGENASE"/>
    <property type="match status" value="1"/>
</dbReference>
<reference evidence="11" key="1">
    <citation type="submission" date="2016-01" db="EMBL/GenBank/DDBJ databases">
        <title>Complete genome sequence of Microbulbifer sp. CCB-MM1, a halophile isolated from Matang Mangrove Forest, Perak.</title>
        <authorList>
            <person name="Moh T.H."/>
            <person name="Dinesh B."/>
            <person name="Lau N.-S."/>
            <person name="Go F."/>
            <person name="Alexander Chong S.-C."/>
        </authorList>
    </citation>
    <scope>NUCLEOTIDE SEQUENCE [LARGE SCALE GENOMIC DNA]</scope>
    <source>
        <strain evidence="11">CCB-MM1</strain>
    </source>
</reference>
<keyword evidence="2 9" id="KW-0349">Heme</keyword>
<dbReference type="GO" id="GO:0046872">
    <property type="term" value="F:metal ion binding"/>
    <property type="evidence" value="ECO:0007669"/>
    <property type="project" value="UniProtKB-KW"/>
</dbReference>
<accession>A0A1C9W739</accession>
<dbReference type="SUPFAM" id="SSF140959">
    <property type="entry name" value="Indolic compounds 2,3-dioxygenase-like"/>
    <property type="match status" value="1"/>
</dbReference>
<comment type="similarity">
    <text evidence="9">Belongs to the tryptophan 2,3-dioxygenase family.</text>
</comment>
<proteinExistence type="inferred from homology"/>
<dbReference type="Gene3D" id="1.20.58.480">
    <property type="match status" value="1"/>
</dbReference>
<evidence type="ECO:0000256" key="4">
    <source>
        <dbReference type="ARBA" id="ARBA00022964"/>
    </source>
</evidence>
<keyword evidence="11" id="KW-1185">Reference proteome</keyword>
<dbReference type="STRING" id="1769779.AUP74_01524"/>
<evidence type="ECO:0000256" key="6">
    <source>
        <dbReference type="ARBA" id="ARBA00023004"/>
    </source>
</evidence>